<keyword evidence="3" id="KW-1185">Reference proteome</keyword>
<reference evidence="2 3" key="2">
    <citation type="submission" date="2023-06" db="EMBL/GenBank/DDBJ databases">
        <authorList>
            <person name="Zeman M."/>
            <person name="Kubasova T."/>
            <person name="Jahodarova E."/>
            <person name="Nykrynova M."/>
            <person name="Rychlik I."/>
        </authorList>
    </citation>
    <scope>NUCLEOTIDE SEQUENCE [LARGE SCALE GENOMIC DNA]</scope>
    <source>
        <strain evidence="2 3">154_Feed</strain>
    </source>
</reference>
<dbReference type="EMBL" id="JAUDDZ010000003">
    <property type="protein sequence ID" value="MDM8274509.1"/>
    <property type="molecule type" value="Genomic_DNA"/>
</dbReference>
<gene>
    <name evidence="2" type="ORF">QUW28_03180</name>
</gene>
<evidence type="ECO:0008006" key="4">
    <source>
        <dbReference type="Google" id="ProtNLM"/>
    </source>
</evidence>
<evidence type="ECO:0000313" key="2">
    <source>
        <dbReference type="EMBL" id="MDM8274509.1"/>
    </source>
</evidence>
<organism evidence="2 3">
    <name type="scientific">Enorma phocaeensis</name>
    <dbReference type="NCBI Taxonomy" id="1871019"/>
    <lineage>
        <taxon>Bacteria</taxon>
        <taxon>Bacillati</taxon>
        <taxon>Actinomycetota</taxon>
        <taxon>Coriobacteriia</taxon>
        <taxon>Coriobacteriales</taxon>
        <taxon>Coriobacteriaceae</taxon>
        <taxon>Enorma</taxon>
    </lineage>
</organism>
<protein>
    <recommendedName>
        <fullName evidence="4">Radical SAM protein</fullName>
    </recommendedName>
</protein>
<evidence type="ECO:0000256" key="1">
    <source>
        <dbReference type="SAM" id="MobiDB-lite"/>
    </source>
</evidence>
<dbReference type="Proteomes" id="UP001529421">
    <property type="component" value="Unassembled WGS sequence"/>
</dbReference>
<comment type="caution">
    <text evidence="2">The sequence shown here is derived from an EMBL/GenBank/DDBJ whole genome shotgun (WGS) entry which is preliminary data.</text>
</comment>
<proteinExistence type="predicted"/>
<reference evidence="3" key="1">
    <citation type="submission" date="2023-06" db="EMBL/GenBank/DDBJ databases">
        <title>Identification and characterization of horizontal gene transfer across gut microbiota members of farm animals based on homology search.</title>
        <authorList>
            <person name="Zeman M."/>
            <person name="Kubasova T."/>
            <person name="Jahodarova E."/>
            <person name="Nykrynova M."/>
            <person name="Rychlik I."/>
        </authorList>
    </citation>
    <scope>NUCLEOTIDE SEQUENCE [LARGE SCALE GENOMIC DNA]</scope>
    <source>
        <strain evidence="3">154_Feed</strain>
    </source>
</reference>
<name>A0ABT7V7P7_9ACTN</name>
<evidence type="ECO:0000313" key="3">
    <source>
        <dbReference type="Proteomes" id="UP001529421"/>
    </source>
</evidence>
<dbReference type="SUPFAM" id="SSF102114">
    <property type="entry name" value="Radical SAM enzymes"/>
    <property type="match status" value="1"/>
</dbReference>
<sequence>MKQMAHVGEASGRGGRGEAPGRERAATASRAADAREALNRDVDPRSYPKYAEWRRLCEENPGMAPFVIMKLSLTCHGAIISPRAMERLQQDDYRFGTVPGEGDEANSFEIEFAGRSTSQVMPGAVVLRDGTFVFVNYGEAYEDPYLLDLDVELGAFVLREAREGDPAIDVVDFVPRPGIFGRRTSRGTLMDTLVDVRPQKLIFTAYRTCHFWDRREQCRFCAFFTKGHEDPAVDPEDLYETVHAALEEPGRFSELYLSGGTDYSGAEPFEREVERYICDLQAMGRDFSGRFPCQLMAPAYPRHLLERIRRETGITSYSADIEVWDRERFRWLCPGKERVVGHDEWVRRTVDAVEVFGRGNVYTQVVAGAELAAPHGFETTGEALASNLAGCEYFAERGVNCLFIVWRPHRRARLGWQPMAPVDYYVRLAQGFHDIRRAHGLICLDDDYKMCGNHPCADLERMDEECWR</sequence>
<feature type="compositionally biased region" description="Basic and acidic residues" evidence="1">
    <location>
        <begin position="15"/>
        <end position="25"/>
    </location>
</feature>
<dbReference type="NCBIfam" id="NF045502">
    <property type="entry name" value="variant_rSAM"/>
    <property type="match status" value="1"/>
</dbReference>
<dbReference type="InterPro" id="IPR058240">
    <property type="entry name" value="rSAM_sf"/>
</dbReference>
<feature type="region of interest" description="Disordered" evidence="1">
    <location>
        <begin position="1"/>
        <end position="39"/>
    </location>
</feature>
<accession>A0ABT7V7P7</accession>